<name>A0ABP9CAU1_9ACTN</name>
<feature type="region of interest" description="Disordered" evidence="1">
    <location>
        <begin position="189"/>
        <end position="215"/>
    </location>
</feature>
<gene>
    <name evidence="2" type="ORF">GCM10023353_08920</name>
</gene>
<sequence length="297" mass="30465">MADSGGRERGTAVVDIGPITVRAWADGGVTRQRAAVLRTREGLAYGDEAARRSGTDLGAYESALPSALDEEYTALGDALFRTVELFRGLLLHVLSAVSVDADVPGRAGGAARDGRRCVPARIVLVLPAQWGTIRRGVVERAAAALADDVLTVGSTWAAVAAAEAEGQIRPGGTVGVVEQWPDCTVSSVVDRPPQRGPVAGGRRIPGGDQDRPPEHRRAVHGAGVVLGRAGATELHDVAGLLRGLAGLNGGVAPDAVIAVPRAGWEFDRAVGAASGARILCTDGDAPLRGAVLLARGL</sequence>
<dbReference type="EMBL" id="BAABKQ010000001">
    <property type="protein sequence ID" value="GAA4807619.1"/>
    <property type="molecule type" value="Genomic_DNA"/>
</dbReference>
<evidence type="ECO:0000256" key="1">
    <source>
        <dbReference type="SAM" id="MobiDB-lite"/>
    </source>
</evidence>
<dbReference type="RefSeq" id="WP_200170926.1">
    <property type="nucleotide sequence ID" value="NZ_BAABKQ010000001.1"/>
</dbReference>
<comment type="caution">
    <text evidence="2">The sequence shown here is derived from an EMBL/GenBank/DDBJ whole genome shotgun (WGS) entry which is preliminary data.</text>
</comment>
<keyword evidence="3" id="KW-1185">Reference proteome</keyword>
<proteinExistence type="predicted"/>
<evidence type="ECO:0000313" key="2">
    <source>
        <dbReference type="EMBL" id="GAA4807619.1"/>
    </source>
</evidence>
<reference evidence="3" key="1">
    <citation type="journal article" date="2019" name="Int. J. Syst. Evol. Microbiol.">
        <title>The Global Catalogue of Microorganisms (GCM) 10K type strain sequencing project: providing services to taxonomists for standard genome sequencing and annotation.</title>
        <authorList>
            <consortium name="The Broad Institute Genomics Platform"/>
            <consortium name="The Broad Institute Genome Sequencing Center for Infectious Disease"/>
            <person name="Wu L."/>
            <person name="Ma J."/>
        </authorList>
    </citation>
    <scope>NUCLEOTIDE SEQUENCE [LARGE SCALE GENOMIC DNA]</scope>
    <source>
        <strain evidence="3">JCM 18542</strain>
    </source>
</reference>
<organism evidence="2 3">
    <name type="scientific">Tomitella cavernea</name>
    <dbReference type="NCBI Taxonomy" id="1387982"/>
    <lineage>
        <taxon>Bacteria</taxon>
        <taxon>Bacillati</taxon>
        <taxon>Actinomycetota</taxon>
        <taxon>Actinomycetes</taxon>
        <taxon>Mycobacteriales</taxon>
        <taxon>Tomitella</taxon>
    </lineage>
</organism>
<protein>
    <submittedName>
        <fullName evidence="2">Uncharacterized protein</fullName>
    </submittedName>
</protein>
<evidence type="ECO:0000313" key="3">
    <source>
        <dbReference type="Proteomes" id="UP001500839"/>
    </source>
</evidence>
<dbReference type="Proteomes" id="UP001500839">
    <property type="component" value="Unassembled WGS sequence"/>
</dbReference>
<accession>A0ABP9CAU1</accession>